<protein>
    <submittedName>
        <fullName evidence="3">Probable phospholipid-binding lipoprotein mlaA</fullName>
    </submittedName>
</protein>
<accession>A0A378MVA8</accession>
<dbReference type="AlphaFoldDB" id="A0A378MVA8"/>
<dbReference type="GO" id="GO:0120010">
    <property type="term" value="P:intermembrane phospholipid transfer"/>
    <property type="evidence" value="ECO:0007669"/>
    <property type="project" value="TreeGrafter"/>
</dbReference>
<evidence type="ECO:0000313" key="4">
    <source>
        <dbReference type="Proteomes" id="UP000254802"/>
    </source>
</evidence>
<organism evidence="3 4">
    <name type="scientific">Mannheimia haemolytica</name>
    <name type="common">Pasteurella haemolytica</name>
    <dbReference type="NCBI Taxonomy" id="75985"/>
    <lineage>
        <taxon>Bacteria</taxon>
        <taxon>Pseudomonadati</taxon>
        <taxon>Pseudomonadota</taxon>
        <taxon>Gammaproteobacteria</taxon>
        <taxon>Pasteurellales</taxon>
        <taxon>Pasteurellaceae</taxon>
        <taxon>Mannheimia</taxon>
    </lineage>
</organism>
<evidence type="ECO:0000256" key="2">
    <source>
        <dbReference type="ARBA" id="ARBA00022729"/>
    </source>
</evidence>
<gene>
    <name evidence="3" type="primary">mlaA</name>
    <name evidence="3" type="ORF">NCTC10638_01344</name>
</gene>
<reference evidence="3 4" key="1">
    <citation type="submission" date="2018-06" db="EMBL/GenBank/DDBJ databases">
        <authorList>
            <consortium name="Pathogen Informatics"/>
            <person name="Doyle S."/>
        </authorList>
    </citation>
    <scope>NUCLEOTIDE SEQUENCE [LARGE SCALE GENOMIC DNA]</scope>
    <source>
        <strain evidence="3 4">NCTC10638</strain>
    </source>
</reference>
<name>A0A378MVA8_MANHA</name>
<dbReference type="GO" id="GO:0016020">
    <property type="term" value="C:membrane"/>
    <property type="evidence" value="ECO:0007669"/>
    <property type="project" value="InterPro"/>
</dbReference>
<proteinExistence type="inferred from homology"/>
<evidence type="ECO:0000313" key="3">
    <source>
        <dbReference type="EMBL" id="STY60151.1"/>
    </source>
</evidence>
<keyword evidence="3" id="KW-0449">Lipoprotein</keyword>
<dbReference type="Pfam" id="PF04333">
    <property type="entry name" value="MlaA"/>
    <property type="match status" value="1"/>
</dbReference>
<dbReference type="STRING" id="75985.WC39_12060"/>
<dbReference type="PANTHER" id="PTHR30035">
    <property type="entry name" value="LIPOPROTEIN VACJ-RELATED"/>
    <property type="match status" value="1"/>
</dbReference>
<sequence>MFCIFYQLRYNGQISLQKVQFMKLKSFKPMFMLLSVAFLTACSSSINPETGVRDDPLEGFNRAMWKVNYDYLDPYVLKPVAKGWKEYVPSPVKTGLINVANNLDEPVSFVNRLIEGEGKKAMVHFNRFWINTVFGLGGLIDWASLDEGLRLNNGQRGLGESLGAHGVPSGSYIMMPAYGATTPRQGIGSAVETGYSVLTYVGSPWSIAKFVVQGVDTRSKLLEQDALLEQAQDPYVTFREAYFQNLEFKVKDGNVEQSQQEQLSEEELKNID</sequence>
<dbReference type="PANTHER" id="PTHR30035:SF3">
    <property type="entry name" value="INTERMEMBRANE PHOSPHOLIPID TRANSPORT SYSTEM LIPOPROTEIN MLAA"/>
    <property type="match status" value="1"/>
</dbReference>
<dbReference type="PRINTS" id="PR01805">
    <property type="entry name" value="VACJLIPOPROT"/>
</dbReference>
<dbReference type="Proteomes" id="UP000254802">
    <property type="component" value="Unassembled WGS sequence"/>
</dbReference>
<keyword evidence="2" id="KW-0732">Signal</keyword>
<dbReference type="EMBL" id="UGPN01000002">
    <property type="protein sequence ID" value="STY60151.1"/>
    <property type="molecule type" value="Genomic_DNA"/>
</dbReference>
<comment type="similarity">
    <text evidence="1">Belongs to the MlaA family.</text>
</comment>
<evidence type="ECO:0000256" key="1">
    <source>
        <dbReference type="ARBA" id="ARBA00010634"/>
    </source>
</evidence>
<dbReference type="InterPro" id="IPR007428">
    <property type="entry name" value="MlaA"/>
</dbReference>